<name>A0ABQ8IUD6_DERPT</name>
<keyword evidence="2" id="KW-1185">Reference proteome</keyword>
<dbReference type="Proteomes" id="UP000887458">
    <property type="component" value="Unassembled WGS sequence"/>
</dbReference>
<organism evidence="1 2">
    <name type="scientific">Dermatophagoides pteronyssinus</name>
    <name type="common">European house dust mite</name>
    <dbReference type="NCBI Taxonomy" id="6956"/>
    <lineage>
        <taxon>Eukaryota</taxon>
        <taxon>Metazoa</taxon>
        <taxon>Ecdysozoa</taxon>
        <taxon>Arthropoda</taxon>
        <taxon>Chelicerata</taxon>
        <taxon>Arachnida</taxon>
        <taxon>Acari</taxon>
        <taxon>Acariformes</taxon>
        <taxon>Sarcoptiformes</taxon>
        <taxon>Astigmata</taxon>
        <taxon>Psoroptidia</taxon>
        <taxon>Analgoidea</taxon>
        <taxon>Pyroglyphidae</taxon>
        <taxon>Dermatophagoidinae</taxon>
        <taxon>Dermatophagoides</taxon>
    </lineage>
</organism>
<gene>
    <name evidence="1" type="ORF">DERP_009516</name>
</gene>
<evidence type="ECO:0000313" key="1">
    <source>
        <dbReference type="EMBL" id="KAH9413917.1"/>
    </source>
</evidence>
<evidence type="ECO:0000313" key="2">
    <source>
        <dbReference type="Proteomes" id="UP000887458"/>
    </source>
</evidence>
<reference evidence="1 2" key="2">
    <citation type="journal article" date="2022" name="Mol. Biol. Evol.">
        <title>Comparative Genomics Reveals Insights into the Divergent Evolution of Astigmatic Mites and Household Pest Adaptations.</title>
        <authorList>
            <person name="Xiong Q."/>
            <person name="Wan A.T."/>
            <person name="Liu X."/>
            <person name="Fung C.S."/>
            <person name="Xiao X."/>
            <person name="Malainual N."/>
            <person name="Hou J."/>
            <person name="Wang L."/>
            <person name="Wang M."/>
            <person name="Yang K.Y."/>
            <person name="Cui Y."/>
            <person name="Leung E.L."/>
            <person name="Nong W."/>
            <person name="Shin S.K."/>
            <person name="Au S.W."/>
            <person name="Jeong K.Y."/>
            <person name="Chew F.T."/>
            <person name="Hui J.H."/>
            <person name="Leung T.F."/>
            <person name="Tungtrongchitr A."/>
            <person name="Zhong N."/>
            <person name="Liu Z."/>
            <person name="Tsui S.K."/>
        </authorList>
    </citation>
    <scope>NUCLEOTIDE SEQUENCE [LARGE SCALE GENOMIC DNA]</scope>
    <source>
        <strain evidence="1">Derp</strain>
    </source>
</reference>
<comment type="caution">
    <text evidence="1">The sequence shown here is derived from an EMBL/GenBank/DDBJ whole genome shotgun (WGS) entry which is preliminary data.</text>
</comment>
<proteinExistence type="predicted"/>
<sequence length="80" mass="9270">MIYFFTLKFRIGGGGHILSIQMILMESKLVISLAKREKSASLTVMIEFKVVKSRQTNQTDTRSIIFLFDNNDINHVYFHS</sequence>
<dbReference type="EMBL" id="NJHN03000117">
    <property type="protein sequence ID" value="KAH9413917.1"/>
    <property type="molecule type" value="Genomic_DNA"/>
</dbReference>
<protein>
    <submittedName>
        <fullName evidence="1">Uncharacterized protein</fullName>
    </submittedName>
</protein>
<reference evidence="1 2" key="1">
    <citation type="journal article" date="2018" name="J. Allergy Clin. Immunol.">
        <title>High-quality assembly of Dermatophagoides pteronyssinus genome and transcriptome reveals a wide range of novel allergens.</title>
        <authorList>
            <person name="Liu X.Y."/>
            <person name="Yang K.Y."/>
            <person name="Wang M.Q."/>
            <person name="Kwok J.S."/>
            <person name="Zeng X."/>
            <person name="Yang Z."/>
            <person name="Xiao X.J."/>
            <person name="Lau C.P."/>
            <person name="Li Y."/>
            <person name="Huang Z.M."/>
            <person name="Ba J.G."/>
            <person name="Yim A.K."/>
            <person name="Ouyang C.Y."/>
            <person name="Ngai S.M."/>
            <person name="Chan T.F."/>
            <person name="Leung E.L."/>
            <person name="Liu L."/>
            <person name="Liu Z.G."/>
            <person name="Tsui S.K."/>
        </authorList>
    </citation>
    <scope>NUCLEOTIDE SEQUENCE [LARGE SCALE GENOMIC DNA]</scope>
    <source>
        <strain evidence="1">Derp</strain>
    </source>
</reference>
<accession>A0ABQ8IUD6</accession>